<protein>
    <submittedName>
        <fullName evidence="1">Uncharacterized protein</fullName>
    </submittedName>
</protein>
<dbReference type="Proteomes" id="UP001075354">
    <property type="component" value="Chromosome 6"/>
</dbReference>
<reference evidence="1" key="1">
    <citation type="submission" date="2022-12" db="EMBL/GenBank/DDBJ databases">
        <title>Chromosome-level genome assembly of the bean flower thrips Megalurothrips usitatus.</title>
        <authorList>
            <person name="Ma L."/>
            <person name="Liu Q."/>
            <person name="Li H."/>
            <person name="Cai W."/>
        </authorList>
    </citation>
    <scope>NUCLEOTIDE SEQUENCE</scope>
    <source>
        <strain evidence="1">Cailab_2022a</strain>
    </source>
</reference>
<comment type="caution">
    <text evidence="1">The sequence shown here is derived from an EMBL/GenBank/DDBJ whole genome shotgun (WGS) entry which is preliminary data.</text>
</comment>
<organism evidence="1 2">
    <name type="scientific">Megalurothrips usitatus</name>
    <name type="common">bean blossom thrips</name>
    <dbReference type="NCBI Taxonomy" id="439358"/>
    <lineage>
        <taxon>Eukaryota</taxon>
        <taxon>Metazoa</taxon>
        <taxon>Ecdysozoa</taxon>
        <taxon>Arthropoda</taxon>
        <taxon>Hexapoda</taxon>
        <taxon>Insecta</taxon>
        <taxon>Pterygota</taxon>
        <taxon>Neoptera</taxon>
        <taxon>Paraneoptera</taxon>
        <taxon>Thysanoptera</taxon>
        <taxon>Terebrantia</taxon>
        <taxon>Thripoidea</taxon>
        <taxon>Thripidae</taxon>
        <taxon>Megalurothrips</taxon>
    </lineage>
</organism>
<name>A0AAV7XNJ8_9NEOP</name>
<evidence type="ECO:0000313" key="1">
    <source>
        <dbReference type="EMBL" id="KAJ1526548.1"/>
    </source>
</evidence>
<gene>
    <name evidence="1" type="ORF">ONE63_008135</name>
</gene>
<proteinExistence type="predicted"/>
<evidence type="ECO:0000313" key="2">
    <source>
        <dbReference type="Proteomes" id="UP001075354"/>
    </source>
</evidence>
<accession>A0AAV7XNJ8</accession>
<dbReference type="EMBL" id="JAPTSV010000006">
    <property type="protein sequence ID" value="KAJ1526548.1"/>
    <property type="molecule type" value="Genomic_DNA"/>
</dbReference>
<keyword evidence="2" id="KW-1185">Reference proteome</keyword>
<dbReference type="AlphaFoldDB" id="A0AAV7XNJ8"/>
<sequence>MLKVLKVFFEVPGVLDTVLNNYTSLINTESPVCNLVQGKLWKDHILPKFAGKTVLPLSGYFDDTEPDNCQGSHATDHKLGCMYYSCPVIPQKFLAALKNIFVSTVVLCNDRNVLNGNEKVFQLAIGDLKILGEMIGDLVPEDDPVWELYILLREIIDILFAPEFSAGTENLLHVLVVEHHQLYMELFLCNLKPKFHFMLHYSSLMLTLGPLVYLSSIRWEAKHRELKQVARATNSRINLPHTVVLKHQLRQCYRFMSGDGLKVEFSVGLTQLVQRETVDPRALLRDFIPPNVLVNVAKWVSVCGIYFKCGLLLHVGYNDTLPSFTKITEIIFDGIDPSGHPKIYFICSAYKTKSFSRHHHSYKVSENFDLTVVPYGSTLSVYPLVIRAGNLVTLRY</sequence>